<dbReference type="SUPFAM" id="SSF53098">
    <property type="entry name" value="Ribonuclease H-like"/>
    <property type="match status" value="1"/>
</dbReference>
<dbReference type="InterPro" id="IPR036397">
    <property type="entry name" value="RNaseH_sf"/>
</dbReference>
<proteinExistence type="predicted"/>
<dbReference type="InterPro" id="IPR001584">
    <property type="entry name" value="Integrase_cat-core"/>
</dbReference>
<dbReference type="InterPro" id="IPR012337">
    <property type="entry name" value="RNaseH-like_sf"/>
</dbReference>
<organism evidence="2 3">
    <name type="scientific">Acidiphilium iwatense</name>
    <dbReference type="NCBI Taxonomy" id="768198"/>
    <lineage>
        <taxon>Bacteria</taxon>
        <taxon>Pseudomonadati</taxon>
        <taxon>Pseudomonadota</taxon>
        <taxon>Alphaproteobacteria</taxon>
        <taxon>Acetobacterales</taxon>
        <taxon>Acidocellaceae</taxon>
        <taxon>Acidiphilium</taxon>
    </lineage>
</organism>
<dbReference type="PROSITE" id="PS50994">
    <property type="entry name" value="INTEGRASE"/>
    <property type="match status" value="1"/>
</dbReference>
<evidence type="ECO:0000313" key="2">
    <source>
        <dbReference type="EMBL" id="MCF3945783.1"/>
    </source>
</evidence>
<dbReference type="Gene3D" id="3.30.420.10">
    <property type="entry name" value="Ribonuclease H-like superfamily/Ribonuclease H"/>
    <property type="match status" value="1"/>
</dbReference>
<accession>A0ABS9DUH5</accession>
<feature type="domain" description="Integrase catalytic" evidence="1">
    <location>
        <begin position="220"/>
        <end position="423"/>
    </location>
</feature>
<reference evidence="2 3" key="1">
    <citation type="submission" date="2022-01" db="EMBL/GenBank/DDBJ databases">
        <authorList>
            <person name="Won M."/>
            <person name="Kim S.-J."/>
            <person name="Kwon S.-W."/>
        </authorList>
    </citation>
    <scope>NUCLEOTIDE SEQUENCE [LARGE SCALE GENOMIC DNA]</scope>
    <source>
        <strain evidence="2 3">KCTC 23505</strain>
    </source>
</reference>
<evidence type="ECO:0000259" key="1">
    <source>
        <dbReference type="PROSITE" id="PS50994"/>
    </source>
</evidence>
<dbReference type="InterPro" id="IPR015378">
    <property type="entry name" value="Transposase-like_Mu_C"/>
</dbReference>
<evidence type="ECO:0000313" key="3">
    <source>
        <dbReference type="Proteomes" id="UP001521209"/>
    </source>
</evidence>
<gene>
    <name evidence="2" type="ORF">L2A60_03675</name>
</gene>
<dbReference type="Proteomes" id="UP001521209">
    <property type="component" value="Unassembled WGS sequence"/>
</dbReference>
<sequence>MERPLVIGMEVEHAGRRWRVFQLLGPDAVLLRNSGGETVSVDPTRISVPLVDPSRPLPCVVDERQYTDAQWAEAARRRDLMTRLARQPNRTGRDVDAVAAELGLKRRRIWAMLRQIGAGDDSVRRFLPKSGRPRARRLNETVEAIITQAVREYYAKPSRSSLNRLHREIGARCKAADLPTPAYNSVKSRVRDEDQIWLARRRQGPKAARAMRLLIGAHPGASAPWERVQIDSTPCDIQLVREGDRTVIGRPTATFAIDVYSRAVLGFSLLLEAASTLTVAACLVHACLPKEDWLARRGLAGVRWPIYGRPATLEYDQGPENEARGIQRGLQRYGIASKIRAKGWPEQHGSIERLIGTMMRMVHELPGTTFSNIGERGECNSGKRACLSLPELERILTLAIDSYNHTTHNGVGERPMDRYLAYYRQPGLPDAARIPPLLPTERLLLDFLPFEKRALSRGGIRLFRVDYSSVDLLPLWQRDNQRRVERIVVYDPRSLARVWLLDENADDYLAVPYRVPHPDMTLAQSIASRRAFQTSAVRDRTERRLFDNLAQIRAIEATARSTTARRKAERTVQAARAAWGTPVSAKEAKTVTTSPVAVASTPHWSESAVAPFDDVERL</sequence>
<name>A0ABS9DUH5_9PROT</name>
<dbReference type="Pfam" id="PF09299">
    <property type="entry name" value="Mu-transpos_C"/>
    <property type="match status" value="1"/>
</dbReference>
<dbReference type="RefSeq" id="WP_235703017.1">
    <property type="nucleotide sequence ID" value="NZ_JAKGBZ010000004.1"/>
</dbReference>
<keyword evidence="3" id="KW-1185">Reference proteome</keyword>
<dbReference type="EMBL" id="JAKGBZ010000004">
    <property type="protein sequence ID" value="MCF3945783.1"/>
    <property type="molecule type" value="Genomic_DNA"/>
</dbReference>
<protein>
    <submittedName>
        <fullName evidence="2">Transposase family protein</fullName>
    </submittedName>
</protein>
<comment type="caution">
    <text evidence="2">The sequence shown here is derived from an EMBL/GenBank/DDBJ whole genome shotgun (WGS) entry which is preliminary data.</text>
</comment>